<gene>
    <name evidence="1" type="ORF">E1I69_00165</name>
</gene>
<dbReference type="InterPro" id="IPR005883">
    <property type="entry name" value="PilM"/>
</dbReference>
<dbReference type="Pfam" id="PF11104">
    <property type="entry name" value="PilM_2"/>
    <property type="match status" value="1"/>
</dbReference>
<dbReference type="PANTHER" id="PTHR32432">
    <property type="entry name" value="CELL DIVISION PROTEIN FTSA-RELATED"/>
    <property type="match status" value="1"/>
</dbReference>
<dbReference type="AlphaFoldDB" id="A0A4S3PZL1"/>
<evidence type="ECO:0000313" key="2">
    <source>
        <dbReference type="Proteomes" id="UP000306477"/>
    </source>
</evidence>
<dbReference type="Gene3D" id="3.30.420.40">
    <property type="match status" value="2"/>
</dbReference>
<evidence type="ECO:0000313" key="1">
    <source>
        <dbReference type="EMBL" id="THE15298.1"/>
    </source>
</evidence>
<dbReference type="InterPro" id="IPR050696">
    <property type="entry name" value="FtsA/MreB"/>
</dbReference>
<dbReference type="EMBL" id="SLUB01000001">
    <property type="protein sequence ID" value="THE15298.1"/>
    <property type="molecule type" value="Genomic_DNA"/>
</dbReference>
<organism evidence="1 2">
    <name type="scientific">Bacillus timonensis</name>
    <dbReference type="NCBI Taxonomy" id="1033734"/>
    <lineage>
        <taxon>Bacteria</taxon>
        <taxon>Bacillati</taxon>
        <taxon>Bacillota</taxon>
        <taxon>Bacilli</taxon>
        <taxon>Bacillales</taxon>
        <taxon>Bacillaceae</taxon>
        <taxon>Bacillus</taxon>
    </lineage>
</organism>
<dbReference type="Gene3D" id="3.30.1490.300">
    <property type="match status" value="1"/>
</dbReference>
<dbReference type="Proteomes" id="UP000306477">
    <property type="component" value="Unassembled WGS sequence"/>
</dbReference>
<keyword evidence="2" id="KW-1185">Reference proteome</keyword>
<dbReference type="OrthoDB" id="2690797at2"/>
<name>A0A4S3PZL1_9BACI</name>
<dbReference type="RefSeq" id="WP_136377623.1">
    <property type="nucleotide sequence ID" value="NZ_SLUB01000001.1"/>
</dbReference>
<accession>A0A4S3PZL1</accession>
<comment type="caution">
    <text evidence="1">The sequence shown here is derived from an EMBL/GenBank/DDBJ whole genome shotgun (WGS) entry which is preliminary data.</text>
</comment>
<reference evidence="1 2" key="1">
    <citation type="journal article" date="2019" name="Indoor Air">
        <title>Impacts of indoor surface finishes on bacterial viability.</title>
        <authorList>
            <person name="Hu J."/>
            <person name="Maamar S.B."/>
            <person name="Glawe A.J."/>
            <person name="Gottel N."/>
            <person name="Gilbert J.A."/>
            <person name="Hartmann E.M."/>
        </authorList>
    </citation>
    <scope>NUCLEOTIDE SEQUENCE [LARGE SCALE GENOMIC DNA]</scope>
    <source>
        <strain evidence="1 2">AF060A6</strain>
    </source>
</reference>
<protein>
    <submittedName>
        <fullName evidence="1">Pilus assembly protein PilM</fullName>
    </submittedName>
</protein>
<dbReference type="PANTHER" id="PTHR32432:SF3">
    <property type="entry name" value="ETHANOLAMINE UTILIZATION PROTEIN EUTJ"/>
    <property type="match status" value="1"/>
</dbReference>
<proteinExistence type="predicted"/>
<sequence>MALTLFSPSKIANIIIKDHVIRYVGVKLSNPITVQKFREKYLPPSIIQDGKILDRDTLLLILEECVTEWGIKNTQVQFVIPDPFVVIRKISIPSEVKDDEILGYIYLEMGTTIHLPFDEPVLDFKVLSKEEKINEVIIFAAPEEVALEYSSILEDALLKPIAADITPLCLYRLFHFCQKTNEEEHFLLLQFDLQSANLSIFHQDIPLFMRHLNLDTSLEDWDIKENSSHTLANIKWNGHRSKLEVLIDEIVKEIEHVMNFYSFNMTQGKERITRILVSGDHPNLQDISSTLIGRYEIPVHRIETFDKLPSQYFLPLGLALKEV</sequence>